<dbReference type="PANTHER" id="PTHR38166">
    <property type="entry name" value="C2H2-TYPE DOMAIN-CONTAINING PROTEIN-RELATED"/>
    <property type="match status" value="1"/>
</dbReference>
<name>A0A2U3EGY7_PURLI</name>
<dbReference type="EMBL" id="LCWV01000004">
    <property type="protein sequence ID" value="PWI73732.1"/>
    <property type="molecule type" value="Genomic_DNA"/>
</dbReference>
<dbReference type="Proteomes" id="UP001287286">
    <property type="component" value="Unassembled WGS sequence"/>
</dbReference>
<sequence length="1437" mass="159919">MASHVDVEPAVDRERILPTSDERVAQRQDMGCGPFGHDYVELSPEWNGNGPRNTPRRGCRSEGDAEDVAIEQLETELRSRRASSDHPQRSFLSTPKAGTAQMSMVHPVLGSSATSLYEDCWTVSCEGEIPWKITDGTLTMTPKLQTSVTRQDHLFCRGEGTSPPIADPYGNFDYFLENFDDFLEPQMQQRAASSKRRSPTVDKRPPQRKKRCVEASIADGAASVHPGHEKIPTRAILDITRYGGETYYFAESLDGKRGWQKLSNLMIHDPALLDTFHKSYRGYDAGIRVLDVAVFASGEFKIKIYFERGGVNKRWRNCWIDKTAVSPRVLNEGQRMWKKKQNESIGTKASWESGYYSMPPEMEPGSAENDSTPESPNDESGVEANAEDHIEACYAALPEDDSITALYLISVVADNMNCKLQLKEYGGQWEHIVDGAPRLLQAFAVKMFDVCSTEMDQMAAAFMHKHSKDISDRLGELSLQRNQPSDEDGGHSSGISLHEKIELWFNNNKDYSGPNVSDRVRLSGAKEATWNETEPDEDQLYQSVGHDSPGDFEGVQLPPDFERILDGPSWEWLLSSLRNKALLVSGRLGSNNGDDNIKETILNCLGQGKVDTGNALTTHKVTFKFDVDILMARSDRTDKVRDGNICLVGNSTSFQAASYVRYCMQTWPLGAVRLLRLLERACLAGEGPPLNDSLADNTLLSSWVQRSTLYLEVRGTAYSVAECGEQFAWLGATWMARAVHHEEQQDTGYCTPTAELQHYQEGALVGSCPGISFRFDWSAFPATNVGEASWRGLFKGLSIVDGFPLRRRPEGCPGIELPFSMMVNLIGSGQLMQVDEAVVIQGSRGHFTLSRSIDNLLIWTVQLGSSWESRHCNAKRLVRHSDQLPWDMPISSCRHIIADGPENGNELDCGTRSFFSNETAIPSSEHRHETECAAMPWSAPFEGSNTQGNDRKVTSRSENEGPGVETSHDVKANESVTPASYRDSSGGIGRRGTCVPPMVSRDATSVPCTESLDSDMLSISDSSEPLDPFGLGPAASVILTDVLHVLLKDWQDKKKQLQSSEEPKQRCTSRPERPSRSSSSATGPPCKRRRLRAPDDRDEDADLRGTPVLATETPKPGEPPRKLFACPFWKKNPTKHQACFPRKLARIRDVKQHLTRKHCPLYCESCKRVFEQLQDQQEHVVATGATRCVPRPFEALDGVKHHQQRMLREKSNSKHTAEEQWYVIWDILFEDIPRPNSPYMDFERTRDFDSFVQFCQARVSAILKEQLTHNALREMLGASASELQDQIEQTIRTGFQAALESFVSTPCSAPEDGALASGHPTMSESLRGVRDSLRAAPRCFSGGPLGDSIALLEPSIPPESGYVSRTASREALSDVAEHRQGRTPQDAEHLVDETALATDPVWEGIDLAGMSTEELLAACDQVDYSQFLNFERDIYPG</sequence>
<feature type="region of interest" description="Disordered" evidence="1">
    <location>
        <begin position="1368"/>
        <end position="1388"/>
    </location>
</feature>
<evidence type="ECO:0000256" key="1">
    <source>
        <dbReference type="SAM" id="MobiDB-lite"/>
    </source>
</evidence>
<feature type="region of interest" description="Disordered" evidence="1">
    <location>
        <begin position="357"/>
        <end position="384"/>
    </location>
</feature>
<feature type="region of interest" description="Disordered" evidence="1">
    <location>
        <begin position="187"/>
        <end position="210"/>
    </location>
</feature>
<evidence type="ECO:0000313" key="5">
    <source>
        <dbReference type="Proteomes" id="UP001287286"/>
    </source>
</evidence>
<dbReference type="EMBL" id="JAWRVI010000077">
    <property type="protein sequence ID" value="KAK4081033.1"/>
    <property type="molecule type" value="Genomic_DNA"/>
</dbReference>
<feature type="region of interest" description="Disordered" evidence="1">
    <location>
        <begin position="1054"/>
        <end position="1121"/>
    </location>
</feature>
<reference evidence="3 4" key="2">
    <citation type="journal article" date="2016" name="Front. Microbiol.">
        <title>Genome and transcriptome sequences reveal the specific parasitism of the nematophagous Purpureocillium lilacinum 36-1.</title>
        <authorList>
            <person name="Xie J."/>
            <person name="Li S."/>
            <person name="Mo C."/>
            <person name="Xiao X."/>
            <person name="Peng D."/>
            <person name="Wang G."/>
            <person name="Xiao Y."/>
        </authorList>
    </citation>
    <scope>NUCLEOTIDE SEQUENCE [LARGE SCALE GENOMIC DNA]</scope>
    <source>
        <strain evidence="3 4">36-1</strain>
    </source>
</reference>
<evidence type="ECO:0000313" key="3">
    <source>
        <dbReference type="EMBL" id="PWI73732.1"/>
    </source>
</evidence>
<feature type="compositionally biased region" description="Basic and acidic residues" evidence="1">
    <location>
        <begin position="1"/>
        <end position="26"/>
    </location>
</feature>
<protein>
    <submittedName>
        <fullName evidence="3">Uncharacterized protein</fullName>
    </submittedName>
</protein>
<dbReference type="PANTHER" id="PTHR38166:SF1">
    <property type="entry name" value="C2H2-TYPE DOMAIN-CONTAINING PROTEIN"/>
    <property type="match status" value="1"/>
</dbReference>
<gene>
    <name evidence="3" type="ORF">PCL_09008</name>
    <name evidence="2" type="ORF">Purlil1_11790</name>
</gene>
<feature type="compositionally biased region" description="Basic and acidic residues" evidence="1">
    <location>
        <begin position="1054"/>
        <end position="1075"/>
    </location>
</feature>
<dbReference type="Proteomes" id="UP000245956">
    <property type="component" value="Unassembled WGS sequence"/>
</dbReference>
<feature type="region of interest" description="Disordered" evidence="1">
    <location>
        <begin position="936"/>
        <end position="1008"/>
    </location>
</feature>
<reference evidence="3" key="1">
    <citation type="submission" date="2015-05" db="EMBL/GenBank/DDBJ databases">
        <authorList>
            <person name="Wang D.B."/>
            <person name="Wang M."/>
        </authorList>
    </citation>
    <scope>NUCLEOTIDE SEQUENCE</scope>
    <source>
        <strain evidence="3">36-1</strain>
    </source>
</reference>
<reference evidence="2" key="3">
    <citation type="submission" date="2023-11" db="EMBL/GenBank/DDBJ databases">
        <authorList>
            <person name="Beijen E."/>
            <person name="Ohm R.A."/>
        </authorList>
    </citation>
    <scope>NUCLEOTIDE SEQUENCE</scope>
    <source>
        <strain evidence="2">CBS 150709</strain>
    </source>
</reference>
<comment type="caution">
    <text evidence="3">The sequence shown here is derived from an EMBL/GenBank/DDBJ whole genome shotgun (WGS) entry which is preliminary data.</text>
</comment>
<organism evidence="3 4">
    <name type="scientific">Purpureocillium lilacinum</name>
    <name type="common">Paecilomyces lilacinus</name>
    <dbReference type="NCBI Taxonomy" id="33203"/>
    <lineage>
        <taxon>Eukaryota</taxon>
        <taxon>Fungi</taxon>
        <taxon>Dikarya</taxon>
        <taxon>Ascomycota</taxon>
        <taxon>Pezizomycotina</taxon>
        <taxon>Sordariomycetes</taxon>
        <taxon>Hypocreomycetidae</taxon>
        <taxon>Hypocreales</taxon>
        <taxon>Ophiocordycipitaceae</taxon>
        <taxon>Purpureocillium</taxon>
    </lineage>
</organism>
<evidence type="ECO:0000313" key="2">
    <source>
        <dbReference type="EMBL" id="KAK4081033.1"/>
    </source>
</evidence>
<evidence type="ECO:0000313" key="4">
    <source>
        <dbReference type="Proteomes" id="UP000245956"/>
    </source>
</evidence>
<reference evidence="2 5" key="4">
    <citation type="journal article" date="2024" name="Microbiol. Resour. Announc.">
        <title>Genome annotations for the ascomycete fungi Trichoderma harzianum, Trichoderma aggressivum, and Purpureocillium lilacinum.</title>
        <authorList>
            <person name="Beijen E.P.W."/>
            <person name="Ohm R.A."/>
        </authorList>
    </citation>
    <scope>NUCLEOTIDE SEQUENCE [LARGE SCALE GENOMIC DNA]</scope>
    <source>
        <strain evidence="2 5">CBS 150709</strain>
    </source>
</reference>
<accession>A0A2U3EGY7</accession>
<keyword evidence="5" id="KW-1185">Reference proteome</keyword>
<feature type="region of interest" description="Disordered" evidence="1">
    <location>
        <begin position="1"/>
        <end position="65"/>
    </location>
</feature>
<proteinExistence type="predicted"/>
<feature type="compositionally biased region" description="Basic and acidic residues" evidence="1">
    <location>
        <begin position="949"/>
        <end position="959"/>
    </location>
</feature>